<dbReference type="Pfam" id="PF00583">
    <property type="entry name" value="Acetyltransf_1"/>
    <property type="match status" value="1"/>
</dbReference>
<feature type="domain" description="N-acetyltransferase" evidence="6">
    <location>
        <begin position="5"/>
        <end position="148"/>
    </location>
</feature>
<dbReference type="PANTHER" id="PTHR43420:SF44">
    <property type="entry name" value="ACETYLTRANSFERASE YPEA"/>
    <property type="match status" value="1"/>
</dbReference>
<evidence type="ECO:0000259" key="6">
    <source>
        <dbReference type="PROSITE" id="PS51186"/>
    </source>
</evidence>
<sequence>MSDSLQVQLLSLNDLDGIERIERARFSHPWSRDQLESELQHPRILALGAHHHGSLLGYLFAYILPGEAQLNNVAVDPEFSRMGVATLLMNQLESAARAAECQKIVLEVNASNQGAIALYCQCGYQQLGKRKKYYRDGGDALLMEKILG</sequence>
<comment type="subcellular location">
    <subcellularLocation>
        <location evidence="5">Cytoplasm</location>
    </subcellularLocation>
</comment>
<dbReference type="GO" id="GO:0005737">
    <property type="term" value="C:cytoplasm"/>
    <property type="evidence" value="ECO:0007669"/>
    <property type="project" value="UniProtKB-SubCell"/>
</dbReference>
<accession>A0A7W8DG50</accession>
<evidence type="ECO:0000256" key="3">
    <source>
        <dbReference type="ARBA" id="ARBA00022679"/>
    </source>
</evidence>
<comment type="catalytic activity">
    <reaction evidence="5">
        <text>N-terminal L-alanyl-[ribosomal protein bS18] + acetyl-CoA = N-terminal N(alpha)-acetyl-L-alanyl-[ribosomal protein bS18] + CoA + H(+)</text>
        <dbReference type="Rhea" id="RHEA:43756"/>
        <dbReference type="Rhea" id="RHEA-COMP:10676"/>
        <dbReference type="Rhea" id="RHEA-COMP:10677"/>
        <dbReference type="ChEBI" id="CHEBI:15378"/>
        <dbReference type="ChEBI" id="CHEBI:57287"/>
        <dbReference type="ChEBI" id="CHEBI:57288"/>
        <dbReference type="ChEBI" id="CHEBI:64718"/>
        <dbReference type="ChEBI" id="CHEBI:83683"/>
        <dbReference type="EC" id="2.3.1.266"/>
    </reaction>
</comment>
<name>A0A7W8DG50_9BACT</name>
<dbReference type="PROSITE" id="PS51186">
    <property type="entry name" value="GNAT"/>
    <property type="match status" value="1"/>
</dbReference>
<dbReference type="InterPro" id="IPR000182">
    <property type="entry name" value="GNAT_dom"/>
</dbReference>
<proteinExistence type="inferred from homology"/>
<dbReference type="EMBL" id="JACHID010000002">
    <property type="protein sequence ID" value="MBB5021045.1"/>
    <property type="molecule type" value="Genomic_DNA"/>
</dbReference>
<gene>
    <name evidence="7" type="ORF">HNR37_000351</name>
</gene>
<comment type="caution">
    <text evidence="7">The sequence shown here is derived from an EMBL/GenBank/DDBJ whole genome shotgun (WGS) entry which is preliminary data.</text>
</comment>
<reference evidence="7 8" key="1">
    <citation type="submission" date="2020-08" db="EMBL/GenBank/DDBJ databases">
        <title>Genomic Encyclopedia of Type Strains, Phase IV (KMG-IV): sequencing the most valuable type-strain genomes for metagenomic binning, comparative biology and taxonomic classification.</title>
        <authorList>
            <person name="Goeker M."/>
        </authorList>
    </citation>
    <scope>NUCLEOTIDE SEQUENCE [LARGE SCALE GENOMIC DNA]</scope>
    <source>
        <strain evidence="7 8">DSM 22071</strain>
    </source>
</reference>
<keyword evidence="8" id="KW-1185">Reference proteome</keyword>
<evidence type="ECO:0000313" key="7">
    <source>
        <dbReference type="EMBL" id="MBB5021045.1"/>
    </source>
</evidence>
<evidence type="ECO:0000313" key="8">
    <source>
        <dbReference type="Proteomes" id="UP000528322"/>
    </source>
</evidence>
<dbReference type="NCBIfam" id="TIGR01575">
    <property type="entry name" value="rimI"/>
    <property type="match status" value="1"/>
</dbReference>
<dbReference type="EC" id="2.3.1.266" evidence="5"/>
<evidence type="ECO:0000256" key="5">
    <source>
        <dbReference type="RuleBase" id="RU363094"/>
    </source>
</evidence>
<dbReference type="RefSeq" id="WP_183728995.1">
    <property type="nucleotide sequence ID" value="NZ_JACHID010000002.1"/>
</dbReference>
<dbReference type="Proteomes" id="UP000528322">
    <property type="component" value="Unassembled WGS sequence"/>
</dbReference>
<dbReference type="InterPro" id="IPR016181">
    <property type="entry name" value="Acyl_CoA_acyltransferase"/>
</dbReference>
<organism evidence="7 8">
    <name type="scientific">Desulfurispira natronophila</name>
    <dbReference type="NCBI Taxonomy" id="682562"/>
    <lineage>
        <taxon>Bacteria</taxon>
        <taxon>Pseudomonadati</taxon>
        <taxon>Chrysiogenota</taxon>
        <taxon>Chrysiogenia</taxon>
        <taxon>Chrysiogenales</taxon>
        <taxon>Chrysiogenaceae</taxon>
        <taxon>Desulfurispira</taxon>
    </lineage>
</organism>
<dbReference type="AlphaFoldDB" id="A0A7W8DG50"/>
<protein>
    <recommendedName>
        <fullName evidence="5">[Ribosomal protein bS18]-alanine N-acetyltransferase</fullName>
        <ecNumber evidence="5">2.3.1.266</ecNumber>
    </recommendedName>
</protein>
<dbReference type="SUPFAM" id="SSF55729">
    <property type="entry name" value="Acyl-CoA N-acyltransferases (Nat)"/>
    <property type="match status" value="1"/>
</dbReference>
<comment type="function">
    <text evidence="5">Acetylates the N-terminal alanine of ribosomal protein bS18.</text>
</comment>
<evidence type="ECO:0000256" key="1">
    <source>
        <dbReference type="ARBA" id="ARBA00005395"/>
    </source>
</evidence>
<comment type="similarity">
    <text evidence="1 5">Belongs to the acetyltransferase family. RimI subfamily.</text>
</comment>
<evidence type="ECO:0000256" key="4">
    <source>
        <dbReference type="ARBA" id="ARBA00023315"/>
    </source>
</evidence>
<keyword evidence="2 5" id="KW-0963">Cytoplasm</keyword>
<dbReference type="GO" id="GO:0008999">
    <property type="term" value="F:protein-N-terminal-alanine acetyltransferase activity"/>
    <property type="evidence" value="ECO:0007669"/>
    <property type="project" value="UniProtKB-EC"/>
</dbReference>
<dbReference type="InterPro" id="IPR006464">
    <property type="entry name" value="AcTrfase_RimI/Ard1"/>
</dbReference>
<dbReference type="InterPro" id="IPR050680">
    <property type="entry name" value="YpeA/RimI_acetyltransf"/>
</dbReference>
<keyword evidence="3 7" id="KW-0808">Transferase</keyword>
<evidence type="ECO:0000256" key="2">
    <source>
        <dbReference type="ARBA" id="ARBA00022490"/>
    </source>
</evidence>
<keyword evidence="4 7" id="KW-0012">Acyltransferase</keyword>
<dbReference type="CDD" id="cd04301">
    <property type="entry name" value="NAT_SF"/>
    <property type="match status" value="1"/>
</dbReference>
<dbReference type="PANTHER" id="PTHR43420">
    <property type="entry name" value="ACETYLTRANSFERASE"/>
    <property type="match status" value="1"/>
</dbReference>
<dbReference type="Gene3D" id="3.40.630.30">
    <property type="match status" value="1"/>
</dbReference>